<dbReference type="Proteomes" id="UP001327560">
    <property type="component" value="Chromosome 3"/>
</dbReference>
<keyword evidence="2" id="KW-1185">Reference proteome</keyword>
<evidence type="ECO:0000313" key="1">
    <source>
        <dbReference type="EMBL" id="WOL02178.1"/>
    </source>
</evidence>
<accession>A0AAQ3K514</accession>
<organism evidence="1 2">
    <name type="scientific">Canna indica</name>
    <name type="common">Indian-shot</name>
    <dbReference type="NCBI Taxonomy" id="4628"/>
    <lineage>
        <taxon>Eukaryota</taxon>
        <taxon>Viridiplantae</taxon>
        <taxon>Streptophyta</taxon>
        <taxon>Embryophyta</taxon>
        <taxon>Tracheophyta</taxon>
        <taxon>Spermatophyta</taxon>
        <taxon>Magnoliopsida</taxon>
        <taxon>Liliopsida</taxon>
        <taxon>Zingiberales</taxon>
        <taxon>Cannaceae</taxon>
        <taxon>Canna</taxon>
    </lineage>
</organism>
<gene>
    <name evidence="1" type="ORF">Cni_G10897</name>
</gene>
<evidence type="ECO:0000313" key="2">
    <source>
        <dbReference type="Proteomes" id="UP001327560"/>
    </source>
</evidence>
<name>A0AAQ3K514_9LILI</name>
<dbReference type="AlphaFoldDB" id="A0AAQ3K514"/>
<proteinExistence type="predicted"/>
<sequence length="105" mass="11937">MPEVLWEHGWIGKRICFRVVQALSALLWRQVLLFFETREKVIEVMDEEGEVNGERNDEVGVLAGNVAKKTSGESENREEYHLSGNDGNYLSQTVMLNGTPLELTE</sequence>
<protein>
    <submittedName>
        <fullName evidence="1">Uncharacterized protein</fullName>
    </submittedName>
</protein>
<dbReference type="EMBL" id="CP136892">
    <property type="protein sequence ID" value="WOL02178.1"/>
    <property type="molecule type" value="Genomic_DNA"/>
</dbReference>
<reference evidence="1 2" key="1">
    <citation type="submission" date="2023-10" db="EMBL/GenBank/DDBJ databases">
        <title>Chromosome-scale genome assembly provides insights into flower coloration mechanisms of Canna indica.</title>
        <authorList>
            <person name="Li C."/>
        </authorList>
    </citation>
    <scope>NUCLEOTIDE SEQUENCE [LARGE SCALE GENOMIC DNA]</scope>
    <source>
        <tissue evidence="1">Flower</tissue>
    </source>
</reference>